<dbReference type="InterPro" id="IPR020904">
    <property type="entry name" value="Sc_DH/Rdtase_CS"/>
</dbReference>
<dbReference type="EC" id="1.1.1.-" evidence="4"/>
<feature type="domain" description="Ketoreductase" evidence="3">
    <location>
        <begin position="12"/>
        <end position="197"/>
    </location>
</feature>
<keyword evidence="2 4" id="KW-0560">Oxidoreductase</keyword>
<dbReference type="Proteomes" id="UP001606303">
    <property type="component" value="Unassembled WGS sequence"/>
</dbReference>
<dbReference type="GO" id="GO:0016491">
    <property type="term" value="F:oxidoreductase activity"/>
    <property type="evidence" value="ECO:0007669"/>
    <property type="project" value="UniProtKB-KW"/>
</dbReference>
<dbReference type="PRINTS" id="PR00081">
    <property type="entry name" value="GDHRDH"/>
</dbReference>
<dbReference type="CDD" id="cd05233">
    <property type="entry name" value="SDR_c"/>
    <property type="match status" value="1"/>
</dbReference>
<organism evidence="4 5">
    <name type="scientific">Pelomonas baiyunensis</name>
    <dbReference type="NCBI Taxonomy" id="3299026"/>
    <lineage>
        <taxon>Bacteria</taxon>
        <taxon>Pseudomonadati</taxon>
        <taxon>Pseudomonadota</taxon>
        <taxon>Betaproteobacteria</taxon>
        <taxon>Burkholderiales</taxon>
        <taxon>Sphaerotilaceae</taxon>
        <taxon>Roseateles</taxon>
    </lineage>
</organism>
<evidence type="ECO:0000313" key="5">
    <source>
        <dbReference type="Proteomes" id="UP001606303"/>
    </source>
</evidence>
<evidence type="ECO:0000259" key="3">
    <source>
        <dbReference type="SMART" id="SM00822"/>
    </source>
</evidence>
<sequence length="254" mass="26445">MQVFNEQYLAGKRVLVTGASSGIGRQTAIALAACGARVCASGRDATRLQATLDALAGTGHGLLPLDLNGDDTITEAIQADAKAHGAFHGAFHSAGVSMVRPIKMCKRKQFDDVFASSVQSALAIARAMSLRGVMEDGGSLVFMSSVAGLRGQTGMSLYSAAKAAMDGMTRSLAVEFAPRGIRVNAVCAGAIETPMHSSLLTTLNDDSIEAYRSKHLLGFGQPDDVANAVTFLMGQGGRWMTGTSLVLDGGYTVR</sequence>
<evidence type="ECO:0000256" key="2">
    <source>
        <dbReference type="ARBA" id="ARBA00023002"/>
    </source>
</evidence>
<dbReference type="SUPFAM" id="SSF51735">
    <property type="entry name" value="NAD(P)-binding Rossmann-fold domains"/>
    <property type="match status" value="1"/>
</dbReference>
<protein>
    <submittedName>
        <fullName evidence="4">SDR family NAD(P)-dependent oxidoreductase</fullName>
        <ecNumber evidence="4">1.1.1.-</ecNumber>
    </submittedName>
</protein>
<dbReference type="InterPro" id="IPR002347">
    <property type="entry name" value="SDR_fam"/>
</dbReference>
<dbReference type="EMBL" id="JBIGIB010000006">
    <property type="protein sequence ID" value="MFG6468682.1"/>
    <property type="molecule type" value="Genomic_DNA"/>
</dbReference>
<dbReference type="PRINTS" id="PR00080">
    <property type="entry name" value="SDRFAMILY"/>
</dbReference>
<name>A0ABW7H371_9BURK</name>
<reference evidence="4 5" key="1">
    <citation type="submission" date="2024-08" db="EMBL/GenBank/DDBJ databases">
        <authorList>
            <person name="Lu H."/>
        </authorList>
    </citation>
    <scope>NUCLEOTIDE SEQUENCE [LARGE SCALE GENOMIC DNA]</scope>
    <source>
        <strain evidence="4 5">BYS87W</strain>
    </source>
</reference>
<dbReference type="InterPro" id="IPR036291">
    <property type="entry name" value="NAD(P)-bd_dom_sf"/>
</dbReference>
<dbReference type="PROSITE" id="PS00061">
    <property type="entry name" value="ADH_SHORT"/>
    <property type="match status" value="1"/>
</dbReference>
<dbReference type="Gene3D" id="3.40.50.720">
    <property type="entry name" value="NAD(P)-binding Rossmann-like Domain"/>
    <property type="match status" value="1"/>
</dbReference>
<comment type="similarity">
    <text evidence="1">Belongs to the short-chain dehydrogenases/reductases (SDR) family.</text>
</comment>
<evidence type="ECO:0000256" key="1">
    <source>
        <dbReference type="ARBA" id="ARBA00006484"/>
    </source>
</evidence>
<keyword evidence="5" id="KW-1185">Reference proteome</keyword>
<comment type="caution">
    <text evidence="4">The sequence shown here is derived from an EMBL/GenBank/DDBJ whole genome shotgun (WGS) entry which is preliminary data.</text>
</comment>
<dbReference type="InterPro" id="IPR051122">
    <property type="entry name" value="SDR_DHRS6-like"/>
</dbReference>
<accession>A0ABW7H371</accession>
<dbReference type="PANTHER" id="PTHR43477">
    <property type="entry name" value="DIHYDROANTICAPSIN 7-DEHYDROGENASE"/>
    <property type="match status" value="1"/>
</dbReference>
<gene>
    <name evidence="4" type="ORF">ACG01O_18815</name>
</gene>
<dbReference type="SMART" id="SM00822">
    <property type="entry name" value="PKS_KR"/>
    <property type="match status" value="1"/>
</dbReference>
<evidence type="ECO:0000313" key="4">
    <source>
        <dbReference type="EMBL" id="MFG6468682.1"/>
    </source>
</evidence>
<dbReference type="InterPro" id="IPR057326">
    <property type="entry name" value="KR_dom"/>
</dbReference>
<dbReference type="PANTHER" id="PTHR43477:SF1">
    <property type="entry name" value="DIHYDROANTICAPSIN 7-DEHYDROGENASE"/>
    <property type="match status" value="1"/>
</dbReference>
<dbReference type="Pfam" id="PF13561">
    <property type="entry name" value="adh_short_C2"/>
    <property type="match status" value="1"/>
</dbReference>
<proteinExistence type="inferred from homology"/>
<dbReference type="RefSeq" id="WP_394386943.1">
    <property type="nucleotide sequence ID" value="NZ_JBIGIB010000006.1"/>
</dbReference>